<accession>A0A8J3JA32</accession>
<dbReference type="Proteomes" id="UP000612808">
    <property type="component" value="Unassembled WGS sequence"/>
</dbReference>
<protein>
    <recommendedName>
        <fullName evidence="1">DUF6917 domain-containing protein</fullName>
    </recommendedName>
</protein>
<name>A0A8J3JA32_9ACTN</name>
<reference evidence="2" key="1">
    <citation type="submission" date="2021-01" db="EMBL/GenBank/DDBJ databases">
        <title>Whole genome shotgun sequence of Actinocatenispora rupis NBRC 107355.</title>
        <authorList>
            <person name="Komaki H."/>
            <person name="Tamura T."/>
        </authorList>
    </citation>
    <scope>NUCLEOTIDE SEQUENCE</scope>
    <source>
        <strain evidence="2">NBRC 107355</strain>
    </source>
</reference>
<comment type="caution">
    <text evidence="2">The sequence shown here is derived from an EMBL/GenBank/DDBJ whole genome shotgun (WGS) entry which is preliminary data.</text>
</comment>
<sequence length="132" mass="14433">MIEDGAKRSVSGALVKVLVHRRDDRGMRLEEYASRCVRVGELHELVTTDHTDTEPGARVDRVGFLGFVEIGVAGVIDRGDEVRLGDRTVGRVLGFDACHFPNHYNILIATDVPRTGADLALAPELPVTFGRP</sequence>
<proteinExistence type="predicted"/>
<dbReference type="InterPro" id="IPR054210">
    <property type="entry name" value="DUF6917"/>
</dbReference>
<evidence type="ECO:0000313" key="2">
    <source>
        <dbReference type="EMBL" id="GID11013.1"/>
    </source>
</evidence>
<dbReference type="Pfam" id="PF21891">
    <property type="entry name" value="DUF6917"/>
    <property type="match status" value="1"/>
</dbReference>
<dbReference type="RefSeq" id="WP_203656710.1">
    <property type="nucleotide sequence ID" value="NZ_BAAAZM010000004.1"/>
</dbReference>
<keyword evidence="3" id="KW-1185">Reference proteome</keyword>
<feature type="domain" description="DUF6917" evidence="1">
    <location>
        <begin position="5"/>
        <end position="129"/>
    </location>
</feature>
<evidence type="ECO:0000313" key="3">
    <source>
        <dbReference type="Proteomes" id="UP000612808"/>
    </source>
</evidence>
<evidence type="ECO:0000259" key="1">
    <source>
        <dbReference type="Pfam" id="PF21891"/>
    </source>
</evidence>
<gene>
    <name evidence="2" type="ORF">Aru02nite_19020</name>
</gene>
<dbReference type="AlphaFoldDB" id="A0A8J3JA32"/>
<dbReference type="EMBL" id="BOMB01000010">
    <property type="protein sequence ID" value="GID11013.1"/>
    <property type="molecule type" value="Genomic_DNA"/>
</dbReference>
<organism evidence="2 3">
    <name type="scientific">Actinocatenispora rupis</name>
    <dbReference type="NCBI Taxonomy" id="519421"/>
    <lineage>
        <taxon>Bacteria</taxon>
        <taxon>Bacillati</taxon>
        <taxon>Actinomycetota</taxon>
        <taxon>Actinomycetes</taxon>
        <taxon>Micromonosporales</taxon>
        <taxon>Micromonosporaceae</taxon>
        <taxon>Actinocatenispora</taxon>
    </lineage>
</organism>